<reference evidence="2" key="1">
    <citation type="submission" date="2013-08" db="EMBL/GenBank/DDBJ databases">
        <authorList>
            <person name="Mendez C."/>
            <person name="Richter M."/>
            <person name="Ferrer M."/>
            <person name="Sanchez J."/>
        </authorList>
    </citation>
    <scope>NUCLEOTIDE SEQUENCE</scope>
</reference>
<dbReference type="GO" id="GO:0008658">
    <property type="term" value="F:penicillin binding"/>
    <property type="evidence" value="ECO:0007669"/>
    <property type="project" value="InterPro"/>
</dbReference>
<feature type="region of interest" description="Disordered" evidence="1">
    <location>
        <begin position="71"/>
        <end position="90"/>
    </location>
</feature>
<evidence type="ECO:0000313" key="2">
    <source>
        <dbReference type="EMBL" id="EQD77203.1"/>
    </source>
</evidence>
<dbReference type="InterPro" id="IPR036138">
    <property type="entry name" value="PBP_dimer_sf"/>
</dbReference>
<dbReference type="AlphaFoldDB" id="T1C8B8"/>
<reference evidence="2" key="2">
    <citation type="journal article" date="2014" name="ISME J.">
        <title>Microbial stratification in low pH oxic and suboxic macroscopic growths along an acid mine drainage.</title>
        <authorList>
            <person name="Mendez-Garcia C."/>
            <person name="Mesa V."/>
            <person name="Sprenger R.R."/>
            <person name="Richter M."/>
            <person name="Diez M.S."/>
            <person name="Solano J."/>
            <person name="Bargiela R."/>
            <person name="Golyshina O.V."/>
            <person name="Manteca A."/>
            <person name="Ramos J.L."/>
            <person name="Gallego J.R."/>
            <person name="Llorente I."/>
            <person name="Martins Dos Santos V.A."/>
            <person name="Jensen O.N."/>
            <person name="Pelaez A.I."/>
            <person name="Sanchez J."/>
            <person name="Ferrer M."/>
        </authorList>
    </citation>
    <scope>NUCLEOTIDE SEQUENCE</scope>
</reference>
<protein>
    <submittedName>
        <fullName evidence="2">Peptidoglycan synthetase FtsI</fullName>
    </submittedName>
</protein>
<organism evidence="2">
    <name type="scientific">mine drainage metagenome</name>
    <dbReference type="NCBI Taxonomy" id="410659"/>
    <lineage>
        <taxon>unclassified sequences</taxon>
        <taxon>metagenomes</taxon>
        <taxon>ecological metagenomes</taxon>
    </lineage>
</organism>
<feature type="non-terminal residue" evidence="2">
    <location>
        <position position="90"/>
    </location>
</feature>
<proteinExistence type="predicted"/>
<dbReference type="EMBL" id="AUZX01002253">
    <property type="protein sequence ID" value="EQD77203.1"/>
    <property type="molecule type" value="Genomic_DNA"/>
</dbReference>
<gene>
    <name evidence="2" type="ORF">B1A_03069</name>
</gene>
<dbReference type="Gene3D" id="3.90.1310.10">
    <property type="entry name" value="Penicillin-binding protein 2a (Domain 2)"/>
    <property type="match status" value="1"/>
</dbReference>
<name>T1C8B8_9ZZZZ</name>
<sequence length="90" mass="10065">MKSRRGRPRPPAYRWRAQLLLGTLVLISLVLVGRAVDLQLVDYTFLSRQGDERFLRVVSVPAHRGVITDRHGQPLAVSRPGRLPSGSIPN</sequence>
<comment type="caution">
    <text evidence="2">The sequence shown here is derived from an EMBL/GenBank/DDBJ whole genome shotgun (WGS) entry which is preliminary data.</text>
</comment>
<accession>T1C8B8</accession>
<dbReference type="SUPFAM" id="SSF56519">
    <property type="entry name" value="Penicillin binding protein dimerisation domain"/>
    <property type="match status" value="1"/>
</dbReference>
<evidence type="ECO:0000256" key="1">
    <source>
        <dbReference type="SAM" id="MobiDB-lite"/>
    </source>
</evidence>